<evidence type="ECO:0000313" key="3">
    <source>
        <dbReference type="EMBL" id="RXK40955.1"/>
    </source>
</evidence>
<keyword evidence="2" id="KW-1133">Transmembrane helix</keyword>
<feature type="transmembrane region" description="Helical" evidence="2">
    <location>
        <begin position="194"/>
        <end position="218"/>
    </location>
</feature>
<dbReference type="PANTHER" id="PTHR40465">
    <property type="entry name" value="CHROMOSOME 1, WHOLE GENOME SHOTGUN SEQUENCE"/>
    <property type="match status" value="1"/>
</dbReference>
<feature type="transmembrane region" description="Helical" evidence="2">
    <location>
        <begin position="38"/>
        <end position="56"/>
    </location>
</feature>
<feature type="transmembrane region" description="Helical" evidence="2">
    <location>
        <begin position="106"/>
        <end position="127"/>
    </location>
</feature>
<evidence type="ECO:0000313" key="4">
    <source>
        <dbReference type="Proteomes" id="UP000289152"/>
    </source>
</evidence>
<sequence>MGTYKVTNGETDDTAMILAHFGVYDVGELMLASTVGNVVQALIVGSSMQMVWHFFYQPKRDTRLARIGVIWITLVCIVHLAMCIAQNLLIIRHSSDFYSHVFSDWFFTQIVILIYSLVTFPVLLFFTRRAYIIWDRSHLVLVSCLILVIPTFVLGVVFAIYGMYHPWSFGKLDRSEVIYWGPTLMKRAIRARPILMASVCTQLVASVLLCVLICYGLLRHRNGFRAMDDAISKIVFLCGESLLPVVALSIIFIVGIALQMYTDYRGFHGFLIIKVCSQISPGIYLHALMDSLVSRERVQNILKAEPIRNLAELTPSQEKALETPIPVLHSNQNHLDSKFSQPSSFPKPELRWVLGINDHSHSHSPPPSSSSSSSPVGTLMNPPPTSNNLDKPTNKDVNSIIDQNHLPNVDIPWAGTYKEDDLQCLNFENIKGERERDTFPTSSTEIRRSSTGLELRRVSQIYKCKGKDLEKGIGIGKEEGTIESGMVGLEDWDRSRRSSYLYALNDALARGPLPSFP</sequence>
<name>A0A4Q1BSF4_TREME</name>
<feature type="transmembrane region" description="Helical" evidence="2">
    <location>
        <begin position="139"/>
        <end position="164"/>
    </location>
</feature>
<dbReference type="PANTHER" id="PTHR40465:SF1">
    <property type="entry name" value="DUF6534 DOMAIN-CONTAINING PROTEIN"/>
    <property type="match status" value="1"/>
</dbReference>
<organism evidence="3 4">
    <name type="scientific">Tremella mesenterica</name>
    <name type="common">Jelly fungus</name>
    <dbReference type="NCBI Taxonomy" id="5217"/>
    <lineage>
        <taxon>Eukaryota</taxon>
        <taxon>Fungi</taxon>
        <taxon>Dikarya</taxon>
        <taxon>Basidiomycota</taxon>
        <taxon>Agaricomycotina</taxon>
        <taxon>Tremellomycetes</taxon>
        <taxon>Tremellales</taxon>
        <taxon>Tremellaceae</taxon>
        <taxon>Tremella</taxon>
    </lineage>
</organism>
<dbReference type="VEuPathDB" id="FungiDB:TREMEDRAFT_56342"/>
<dbReference type="AlphaFoldDB" id="A0A4Q1BSF4"/>
<feature type="transmembrane region" description="Helical" evidence="2">
    <location>
        <begin position="230"/>
        <end position="261"/>
    </location>
</feature>
<keyword evidence="2" id="KW-0812">Transmembrane</keyword>
<proteinExistence type="predicted"/>
<dbReference type="STRING" id="5217.A0A4Q1BSF4"/>
<dbReference type="InParanoid" id="A0A4Q1BSF4"/>
<accession>A0A4Q1BSF4</accession>
<feature type="transmembrane region" description="Helical" evidence="2">
    <location>
        <begin position="68"/>
        <end position="91"/>
    </location>
</feature>
<dbReference type="EMBL" id="SDIL01000013">
    <property type="protein sequence ID" value="RXK40955.1"/>
    <property type="molecule type" value="Genomic_DNA"/>
</dbReference>
<comment type="caution">
    <text evidence="3">The sequence shown here is derived from an EMBL/GenBank/DDBJ whole genome shotgun (WGS) entry which is preliminary data.</text>
</comment>
<keyword evidence="4" id="KW-1185">Reference proteome</keyword>
<dbReference type="OrthoDB" id="2596167at2759"/>
<feature type="compositionally biased region" description="Polar residues" evidence="1">
    <location>
        <begin position="386"/>
        <end position="399"/>
    </location>
</feature>
<keyword evidence="2" id="KW-0472">Membrane</keyword>
<evidence type="ECO:0000256" key="2">
    <source>
        <dbReference type="SAM" id="Phobius"/>
    </source>
</evidence>
<evidence type="ECO:0000256" key="1">
    <source>
        <dbReference type="SAM" id="MobiDB-lite"/>
    </source>
</evidence>
<feature type="region of interest" description="Disordered" evidence="1">
    <location>
        <begin position="357"/>
        <end position="399"/>
    </location>
</feature>
<reference evidence="3 4" key="1">
    <citation type="submission" date="2016-06" db="EMBL/GenBank/DDBJ databases">
        <title>Evolution of pathogenesis and genome organization in the Tremellales.</title>
        <authorList>
            <person name="Cuomo C."/>
            <person name="Litvintseva A."/>
            <person name="Heitman J."/>
            <person name="Chen Y."/>
            <person name="Sun S."/>
            <person name="Springer D."/>
            <person name="Dromer F."/>
            <person name="Young S."/>
            <person name="Zeng Q."/>
            <person name="Chapman S."/>
            <person name="Gujja S."/>
            <person name="Saif S."/>
            <person name="Birren B."/>
        </authorList>
    </citation>
    <scope>NUCLEOTIDE SEQUENCE [LARGE SCALE GENOMIC DNA]</scope>
    <source>
        <strain evidence="3 4">ATCC 28783</strain>
    </source>
</reference>
<dbReference type="Proteomes" id="UP000289152">
    <property type="component" value="Unassembled WGS sequence"/>
</dbReference>
<gene>
    <name evidence="3" type="ORF">M231_01803</name>
</gene>
<protein>
    <submittedName>
        <fullName evidence="3">Uncharacterized protein</fullName>
    </submittedName>
</protein>